<dbReference type="InterPro" id="IPR029060">
    <property type="entry name" value="PIN-like_dom_sf"/>
</dbReference>
<reference evidence="2" key="2">
    <citation type="journal article" date="2014" name="ISME J.">
        <title>Microbial stratification in low pH oxic and suboxic macroscopic growths along an acid mine drainage.</title>
        <authorList>
            <person name="Mendez-Garcia C."/>
            <person name="Mesa V."/>
            <person name="Sprenger R.R."/>
            <person name="Richter M."/>
            <person name="Diez M.S."/>
            <person name="Solano J."/>
            <person name="Bargiela R."/>
            <person name="Golyshina O.V."/>
            <person name="Manteca A."/>
            <person name="Ramos J.L."/>
            <person name="Gallego J.R."/>
            <person name="Llorente I."/>
            <person name="Martins Dos Santos V.A."/>
            <person name="Jensen O.N."/>
            <person name="Pelaez A.I."/>
            <person name="Sanchez J."/>
            <person name="Ferrer M."/>
        </authorList>
    </citation>
    <scope>NUCLEOTIDE SEQUENCE</scope>
</reference>
<protein>
    <submittedName>
        <fullName evidence="2">Nucleotide binding protein</fullName>
    </submittedName>
</protein>
<dbReference type="Pfam" id="PF18477">
    <property type="entry name" value="PIN_9"/>
    <property type="match status" value="1"/>
</dbReference>
<organism evidence="2">
    <name type="scientific">mine drainage metagenome</name>
    <dbReference type="NCBI Taxonomy" id="410659"/>
    <lineage>
        <taxon>unclassified sequences</taxon>
        <taxon>metagenomes</taxon>
        <taxon>ecological metagenomes</taxon>
    </lineage>
</organism>
<feature type="domain" description="VapC9 PIN-like" evidence="1">
    <location>
        <begin position="4"/>
        <end position="114"/>
    </location>
</feature>
<dbReference type="EMBL" id="AUZZ01008659">
    <property type="protein sequence ID" value="EQD36862.1"/>
    <property type="molecule type" value="Genomic_DNA"/>
</dbReference>
<dbReference type="CDD" id="cd09879">
    <property type="entry name" value="PIN_VapC_AF0591-like"/>
    <property type="match status" value="1"/>
</dbReference>
<comment type="caution">
    <text evidence="2">The sequence shown here is derived from an EMBL/GenBank/DDBJ whole genome shotgun (WGS) entry which is preliminary data.</text>
</comment>
<sequence length="124" mass="13543">MRKVIVDTSAILYGFEYRKDVFDAIENRLGRYEATVSRGVLRELDSLGANKGKKGAAARTALNALKAKNIKVDSTITYVDRWISKKALAEGYEVVTNDSGLAAKLLAEGATVFKMSKSGKIIKI</sequence>
<dbReference type="InterPro" id="IPR041120">
    <property type="entry name" value="PIN_9"/>
</dbReference>
<name>T0YY35_9ZZZZ</name>
<dbReference type="AlphaFoldDB" id="T0YY35"/>
<evidence type="ECO:0000313" key="2">
    <source>
        <dbReference type="EMBL" id="EQD36862.1"/>
    </source>
</evidence>
<dbReference type="SUPFAM" id="SSF88723">
    <property type="entry name" value="PIN domain-like"/>
    <property type="match status" value="1"/>
</dbReference>
<gene>
    <name evidence="2" type="ORF">B2A_11995</name>
</gene>
<proteinExistence type="predicted"/>
<reference evidence="2" key="1">
    <citation type="submission" date="2013-08" db="EMBL/GenBank/DDBJ databases">
        <authorList>
            <person name="Mendez C."/>
            <person name="Richter M."/>
            <person name="Ferrer M."/>
            <person name="Sanchez J."/>
        </authorList>
    </citation>
    <scope>NUCLEOTIDE SEQUENCE</scope>
</reference>
<dbReference type="Gene3D" id="3.40.50.1010">
    <property type="entry name" value="5'-nuclease"/>
    <property type="match status" value="1"/>
</dbReference>
<evidence type="ECO:0000259" key="1">
    <source>
        <dbReference type="Pfam" id="PF18477"/>
    </source>
</evidence>
<accession>T0YY35</accession>